<reference evidence="2" key="1">
    <citation type="submission" date="2016-10" db="EMBL/GenBank/DDBJ databases">
        <authorList>
            <person name="Varghese N."/>
            <person name="Submissions S."/>
        </authorList>
    </citation>
    <scope>NUCLEOTIDE SEQUENCE [LARGE SCALE GENOMIC DNA]</scope>
    <source>
        <strain evidence="2">Nm76</strain>
    </source>
</reference>
<name>A0A1H8U7M9_9PROT</name>
<keyword evidence="2" id="KW-1185">Reference proteome</keyword>
<protein>
    <submittedName>
        <fullName evidence="1">Uncharacterized protein</fullName>
    </submittedName>
</protein>
<evidence type="ECO:0000313" key="1">
    <source>
        <dbReference type="EMBL" id="SEO99280.1"/>
    </source>
</evidence>
<proteinExistence type="predicted"/>
<dbReference type="EMBL" id="FODO01000031">
    <property type="protein sequence ID" value="SEO99280.1"/>
    <property type="molecule type" value="Genomic_DNA"/>
</dbReference>
<dbReference type="RefSeq" id="WP_256206302.1">
    <property type="nucleotide sequence ID" value="NZ_FNOE01000035.1"/>
</dbReference>
<dbReference type="Proteomes" id="UP000198814">
    <property type="component" value="Unassembled WGS sequence"/>
</dbReference>
<evidence type="ECO:0000313" key="2">
    <source>
        <dbReference type="Proteomes" id="UP000198814"/>
    </source>
</evidence>
<accession>A0A1H8U7M9</accession>
<dbReference type="AlphaFoldDB" id="A0A1H8U7M9"/>
<dbReference type="STRING" id="42354.SAMN05216333_13129"/>
<sequence>MFQKVKDDVFFAGSKNHEIAAENALNSFNDLRHTGRLNANLR</sequence>
<gene>
    <name evidence="1" type="ORF">SAMN05216333_13129</name>
</gene>
<organism evidence="1 2">
    <name type="scientific">Nitrosomonas oligotropha</name>
    <dbReference type="NCBI Taxonomy" id="42354"/>
    <lineage>
        <taxon>Bacteria</taxon>
        <taxon>Pseudomonadati</taxon>
        <taxon>Pseudomonadota</taxon>
        <taxon>Betaproteobacteria</taxon>
        <taxon>Nitrosomonadales</taxon>
        <taxon>Nitrosomonadaceae</taxon>
        <taxon>Nitrosomonas</taxon>
    </lineage>
</organism>